<proteinExistence type="predicted"/>
<dbReference type="Pfam" id="PF01451">
    <property type="entry name" value="LMWPc"/>
    <property type="match status" value="1"/>
</dbReference>
<dbReference type="Proteomes" id="UP000294506">
    <property type="component" value="Unassembled WGS sequence"/>
</dbReference>
<dbReference type="AlphaFoldDB" id="A0A4R7G824"/>
<protein>
    <submittedName>
        <fullName evidence="4">Arsenate-mycothiol transferase</fullName>
    </submittedName>
</protein>
<reference evidence="4 5" key="1">
    <citation type="submission" date="2019-03" db="EMBL/GenBank/DDBJ databases">
        <title>Genomic Encyclopedia of Type Strains, Phase III (KMG-III): the genomes of soil and plant-associated and newly described type strains.</title>
        <authorList>
            <person name="Whitman W."/>
        </authorList>
    </citation>
    <scope>NUCLEOTIDE SEQUENCE [LARGE SCALE GENOMIC DNA]</scope>
    <source>
        <strain evidence="4 5">DSM 27373</strain>
    </source>
</reference>
<dbReference type="PANTHER" id="PTHR43428:SF1">
    <property type="entry name" value="ARSENATE REDUCTASE"/>
    <property type="match status" value="1"/>
</dbReference>
<dbReference type="GO" id="GO:0046685">
    <property type="term" value="P:response to arsenic-containing substance"/>
    <property type="evidence" value="ECO:0007669"/>
    <property type="project" value="UniProtKB-KW"/>
</dbReference>
<feature type="domain" description="Phosphotyrosine protein phosphatase I" evidence="3">
    <location>
        <begin position="46"/>
        <end position="179"/>
    </location>
</feature>
<dbReference type="PANTHER" id="PTHR43428">
    <property type="entry name" value="ARSENATE REDUCTASE"/>
    <property type="match status" value="1"/>
</dbReference>
<comment type="caution">
    <text evidence="4">The sequence shown here is derived from an EMBL/GenBank/DDBJ whole genome shotgun (WGS) entry which is preliminary data.</text>
</comment>
<keyword evidence="4" id="KW-0808">Transferase</keyword>
<name>A0A4R7G824_9MICC</name>
<evidence type="ECO:0000259" key="3">
    <source>
        <dbReference type="SMART" id="SM00226"/>
    </source>
</evidence>
<feature type="region of interest" description="Disordered" evidence="2">
    <location>
        <begin position="1"/>
        <end position="44"/>
    </location>
</feature>
<dbReference type="Gene3D" id="3.40.50.2300">
    <property type="match status" value="1"/>
</dbReference>
<evidence type="ECO:0000256" key="1">
    <source>
        <dbReference type="ARBA" id="ARBA00022849"/>
    </source>
</evidence>
<dbReference type="RefSeq" id="WP_084479462.1">
    <property type="nucleotide sequence ID" value="NZ_SOAN01000001.1"/>
</dbReference>
<sequence>MPETTTNHSAPETTPENSTSPSDQPVRGAEEEVAPVSEPTERSQNPAVLFVCVKNGGKSQMAAGLMRQDLAAAGLGGAVVVSSAGTQPGSKVNALAAEVLAEVGADIAGEAPTQLTPEAMREAGHVVILGAEAEVDALEGVKIERWELDEPSARGIEGRERMELVRDDIHLRVRELRERLLG</sequence>
<dbReference type="SMART" id="SM00226">
    <property type="entry name" value="LMWPc"/>
    <property type="match status" value="1"/>
</dbReference>
<dbReference type="InterPro" id="IPR023485">
    <property type="entry name" value="Ptyr_pPase"/>
</dbReference>
<dbReference type="InterPro" id="IPR036196">
    <property type="entry name" value="Ptyr_pPase_sf"/>
</dbReference>
<organism evidence="4 5">
    <name type="scientific">Nesterenkonia aurantiaca</name>
    <dbReference type="NCBI Taxonomy" id="1436010"/>
    <lineage>
        <taxon>Bacteria</taxon>
        <taxon>Bacillati</taxon>
        <taxon>Actinomycetota</taxon>
        <taxon>Actinomycetes</taxon>
        <taxon>Micrococcales</taxon>
        <taxon>Micrococcaceae</taxon>
        <taxon>Nesterenkonia</taxon>
    </lineage>
</organism>
<gene>
    <name evidence="4" type="ORF">EV640_101468</name>
</gene>
<dbReference type="SUPFAM" id="SSF52788">
    <property type="entry name" value="Phosphotyrosine protein phosphatases I"/>
    <property type="match status" value="1"/>
</dbReference>
<dbReference type="EMBL" id="SOAN01000001">
    <property type="protein sequence ID" value="TDS87674.1"/>
    <property type="molecule type" value="Genomic_DNA"/>
</dbReference>
<evidence type="ECO:0000313" key="4">
    <source>
        <dbReference type="EMBL" id="TDS87674.1"/>
    </source>
</evidence>
<keyword evidence="1" id="KW-0059">Arsenical resistance</keyword>
<keyword evidence="5" id="KW-1185">Reference proteome</keyword>
<dbReference type="GO" id="GO:0016740">
    <property type="term" value="F:transferase activity"/>
    <property type="evidence" value="ECO:0007669"/>
    <property type="project" value="UniProtKB-KW"/>
</dbReference>
<feature type="compositionally biased region" description="Polar residues" evidence="2">
    <location>
        <begin position="1"/>
        <end position="23"/>
    </location>
</feature>
<evidence type="ECO:0000313" key="5">
    <source>
        <dbReference type="Proteomes" id="UP000294506"/>
    </source>
</evidence>
<accession>A0A4R7G824</accession>
<evidence type="ECO:0000256" key="2">
    <source>
        <dbReference type="SAM" id="MobiDB-lite"/>
    </source>
</evidence>